<protein>
    <submittedName>
        <fullName evidence="2">Uncharacterized protein</fullName>
    </submittedName>
</protein>
<proteinExistence type="predicted"/>
<name>A0A0C3J2D5_PISTI</name>
<dbReference type="HOGENOM" id="CLU_3015159_0_0_1"/>
<gene>
    <name evidence="2" type="ORF">M404DRAFT_1001513</name>
</gene>
<dbReference type="AlphaFoldDB" id="A0A0C3J2D5"/>
<organism evidence="2 3">
    <name type="scientific">Pisolithus tinctorius Marx 270</name>
    <dbReference type="NCBI Taxonomy" id="870435"/>
    <lineage>
        <taxon>Eukaryota</taxon>
        <taxon>Fungi</taxon>
        <taxon>Dikarya</taxon>
        <taxon>Basidiomycota</taxon>
        <taxon>Agaricomycotina</taxon>
        <taxon>Agaricomycetes</taxon>
        <taxon>Agaricomycetidae</taxon>
        <taxon>Boletales</taxon>
        <taxon>Sclerodermatineae</taxon>
        <taxon>Pisolithaceae</taxon>
        <taxon>Pisolithus</taxon>
    </lineage>
</organism>
<dbReference type="Proteomes" id="UP000054217">
    <property type="component" value="Unassembled WGS sequence"/>
</dbReference>
<feature type="compositionally biased region" description="Basic and acidic residues" evidence="1">
    <location>
        <begin position="1"/>
        <end position="15"/>
    </location>
</feature>
<reference evidence="2 3" key="1">
    <citation type="submission" date="2014-04" db="EMBL/GenBank/DDBJ databases">
        <authorList>
            <consortium name="DOE Joint Genome Institute"/>
            <person name="Kuo A."/>
            <person name="Kohler A."/>
            <person name="Costa M.D."/>
            <person name="Nagy L.G."/>
            <person name="Floudas D."/>
            <person name="Copeland A."/>
            <person name="Barry K.W."/>
            <person name="Cichocki N."/>
            <person name="Veneault-Fourrey C."/>
            <person name="LaButti K."/>
            <person name="Lindquist E.A."/>
            <person name="Lipzen A."/>
            <person name="Lundell T."/>
            <person name="Morin E."/>
            <person name="Murat C."/>
            <person name="Sun H."/>
            <person name="Tunlid A."/>
            <person name="Henrissat B."/>
            <person name="Grigoriev I.V."/>
            <person name="Hibbett D.S."/>
            <person name="Martin F."/>
            <person name="Nordberg H.P."/>
            <person name="Cantor M.N."/>
            <person name="Hua S.X."/>
        </authorList>
    </citation>
    <scope>NUCLEOTIDE SEQUENCE [LARGE SCALE GENOMIC DNA]</scope>
    <source>
        <strain evidence="2 3">Marx 270</strain>
    </source>
</reference>
<evidence type="ECO:0000313" key="3">
    <source>
        <dbReference type="Proteomes" id="UP000054217"/>
    </source>
</evidence>
<evidence type="ECO:0000256" key="1">
    <source>
        <dbReference type="SAM" id="MobiDB-lite"/>
    </source>
</evidence>
<keyword evidence="3" id="KW-1185">Reference proteome</keyword>
<reference evidence="3" key="2">
    <citation type="submission" date="2015-01" db="EMBL/GenBank/DDBJ databases">
        <title>Evolutionary Origins and Diversification of the Mycorrhizal Mutualists.</title>
        <authorList>
            <consortium name="DOE Joint Genome Institute"/>
            <consortium name="Mycorrhizal Genomics Consortium"/>
            <person name="Kohler A."/>
            <person name="Kuo A."/>
            <person name="Nagy L.G."/>
            <person name="Floudas D."/>
            <person name="Copeland A."/>
            <person name="Barry K.W."/>
            <person name="Cichocki N."/>
            <person name="Veneault-Fourrey C."/>
            <person name="LaButti K."/>
            <person name="Lindquist E.A."/>
            <person name="Lipzen A."/>
            <person name="Lundell T."/>
            <person name="Morin E."/>
            <person name="Murat C."/>
            <person name="Riley R."/>
            <person name="Ohm R."/>
            <person name="Sun H."/>
            <person name="Tunlid A."/>
            <person name="Henrissat B."/>
            <person name="Grigoriev I.V."/>
            <person name="Hibbett D.S."/>
            <person name="Martin F."/>
        </authorList>
    </citation>
    <scope>NUCLEOTIDE SEQUENCE [LARGE SCALE GENOMIC DNA]</scope>
    <source>
        <strain evidence="3">Marx 270</strain>
    </source>
</reference>
<dbReference type="EMBL" id="KN831977">
    <property type="protein sequence ID" value="KIO03238.1"/>
    <property type="molecule type" value="Genomic_DNA"/>
</dbReference>
<evidence type="ECO:0000313" key="2">
    <source>
        <dbReference type="EMBL" id="KIO03238.1"/>
    </source>
</evidence>
<sequence length="56" mass="6405">MDGNTHTHNDTRDMKGAMGTAQRRRNLERLGGAEFLAGQWVAARRYIPVYVMHMDT</sequence>
<feature type="region of interest" description="Disordered" evidence="1">
    <location>
        <begin position="1"/>
        <end position="20"/>
    </location>
</feature>
<dbReference type="InParanoid" id="A0A0C3J2D5"/>
<accession>A0A0C3J2D5</accession>